<dbReference type="SUPFAM" id="SSF54285">
    <property type="entry name" value="MoaD/ThiS"/>
    <property type="match status" value="1"/>
</dbReference>
<evidence type="ECO:0000313" key="2">
    <source>
        <dbReference type="EMBL" id="ROR73771.1"/>
    </source>
</evidence>
<evidence type="ECO:0000313" key="3">
    <source>
        <dbReference type="Proteomes" id="UP000280668"/>
    </source>
</evidence>
<protein>
    <recommendedName>
        <fullName evidence="4">Molybdopterin converting factor small subunit</fullName>
    </recommendedName>
</protein>
<organism evidence="2 3">
    <name type="scientific">Bogoriella caseilytica</name>
    <dbReference type="NCBI Taxonomy" id="56055"/>
    <lineage>
        <taxon>Bacteria</taxon>
        <taxon>Bacillati</taxon>
        <taxon>Actinomycetota</taxon>
        <taxon>Actinomycetes</taxon>
        <taxon>Micrococcales</taxon>
        <taxon>Bogoriellaceae</taxon>
        <taxon>Bogoriella</taxon>
    </lineage>
</organism>
<comment type="caution">
    <text evidence="2">The sequence shown here is derived from an EMBL/GenBank/DDBJ whole genome shotgun (WGS) entry which is preliminary data.</text>
</comment>
<dbReference type="Proteomes" id="UP000280668">
    <property type="component" value="Unassembled WGS sequence"/>
</dbReference>
<sequence>MRVDLRYFAAAAEAAGRDAESLDVDDDMTTAGLVVLLGDRHGSELLRVLGLSSLLVDGATRVVTQEPAAPLRRDTPAGGAGAGDDGAEPDVVRVDVLPPFAGG</sequence>
<name>A0A3N2BET2_9MICO</name>
<evidence type="ECO:0000256" key="1">
    <source>
        <dbReference type="SAM" id="MobiDB-lite"/>
    </source>
</evidence>
<dbReference type="EMBL" id="RKHK01000001">
    <property type="protein sequence ID" value="ROR73771.1"/>
    <property type="molecule type" value="Genomic_DNA"/>
</dbReference>
<proteinExistence type="predicted"/>
<dbReference type="RefSeq" id="WP_211336108.1">
    <property type="nucleotide sequence ID" value="NZ_RKHK01000001.1"/>
</dbReference>
<dbReference type="AlphaFoldDB" id="A0A3N2BET2"/>
<accession>A0A3N2BET2</accession>
<dbReference type="Gene3D" id="3.10.20.30">
    <property type="match status" value="1"/>
</dbReference>
<feature type="region of interest" description="Disordered" evidence="1">
    <location>
        <begin position="65"/>
        <end position="91"/>
    </location>
</feature>
<reference evidence="2 3" key="1">
    <citation type="submission" date="2018-11" db="EMBL/GenBank/DDBJ databases">
        <title>Sequencing the genomes of 1000 actinobacteria strains.</title>
        <authorList>
            <person name="Klenk H.-P."/>
        </authorList>
    </citation>
    <scope>NUCLEOTIDE SEQUENCE [LARGE SCALE GENOMIC DNA]</scope>
    <source>
        <strain evidence="2 3">DSM 11294</strain>
    </source>
</reference>
<evidence type="ECO:0008006" key="4">
    <source>
        <dbReference type="Google" id="ProtNLM"/>
    </source>
</evidence>
<dbReference type="InterPro" id="IPR016155">
    <property type="entry name" value="Mopterin_synth/thiamin_S_b"/>
</dbReference>
<dbReference type="InterPro" id="IPR012675">
    <property type="entry name" value="Beta-grasp_dom_sf"/>
</dbReference>
<gene>
    <name evidence="2" type="ORF">EDD31_2159</name>
</gene>
<keyword evidence="3" id="KW-1185">Reference proteome</keyword>